<dbReference type="InterPro" id="IPR003313">
    <property type="entry name" value="AraC-bd"/>
</dbReference>
<accession>A0A1H6CBB1</accession>
<proteinExistence type="predicted"/>
<name>A0A1H6CBB1_9GAMM</name>
<reference evidence="5 6" key="1">
    <citation type="submission" date="2016-10" db="EMBL/GenBank/DDBJ databases">
        <authorList>
            <person name="de Groot N.N."/>
        </authorList>
    </citation>
    <scope>NUCLEOTIDE SEQUENCE [LARGE SCALE GENOMIC DNA]</scope>
    <source>
        <strain evidence="5 6">DSM 22012</strain>
    </source>
</reference>
<dbReference type="AlphaFoldDB" id="A0A1H6CBB1"/>
<dbReference type="Pfam" id="PF12833">
    <property type="entry name" value="HTH_18"/>
    <property type="match status" value="1"/>
</dbReference>
<evidence type="ECO:0000313" key="6">
    <source>
        <dbReference type="Proteomes" id="UP000236745"/>
    </source>
</evidence>
<dbReference type="InterPro" id="IPR009057">
    <property type="entry name" value="Homeodomain-like_sf"/>
</dbReference>
<gene>
    <name evidence="5" type="ORF">SAMN05444390_103340</name>
</gene>
<dbReference type="EMBL" id="FNVQ01000003">
    <property type="protein sequence ID" value="SEG70192.1"/>
    <property type="molecule type" value="Genomic_DNA"/>
</dbReference>
<dbReference type="InterPro" id="IPR018060">
    <property type="entry name" value="HTH_AraC"/>
</dbReference>
<sequence>MKAAEPQNWIDFSRDSETGVELFRTHFVGNSQAYDPHWHDDYLIGYTEQGLQQFSCRRQVQRSTPGNIFLIEPGELHDGEAPQQDGFTYRALYLPTDWLHRQLADIFEDLPDRFELRVEQTLCDDRRLMASLASAYMALKEGEPRMVRDACIDQLMERMTAHFSWRKRQRDELLLPGLARQGRDFLHAHLHQDIGLDDLALALNSDRFKINRAFKAAFGVAPHTYLLQLRLIKARELLARGRRPAEVAADLCFSDQSHLGRWFRRAYKLTPAAYRSLCTGVPDGVG</sequence>
<organism evidence="5 6">
    <name type="scientific">Marinobacterium lutimaris</name>
    <dbReference type="NCBI Taxonomy" id="568106"/>
    <lineage>
        <taxon>Bacteria</taxon>
        <taxon>Pseudomonadati</taxon>
        <taxon>Pseudomonadota</taxon>
        <taxon>Gammaproteobacteria</taxon>
        <taxon>Oceanospirillales</taxon>
        <taxon>Oceanospirillaceae</taxon>
        <taxon>Marinobacterium</taxon>
    </lineage>
</organism>
<dbReference type="Pfam" id="PF02311">
    <property type="entry name" value="AraC_binding"/>
    <property type="match status" value="1"/>
</dbReference>
<dbReference type="Gene3D" id="1.10.10.60">
    <property type="entry name" value="Homeodomain-like"/>
    <property type="match status" value="1"/>
</dbReference>
<evidence type="ECO:0000256" key="1">
    <source>
        <dbReference type="ARBA" id="ARBA00023015"/>
    </source>
</evidence>
<dbReference type="GO" id="GO:0003700">
    <property type="term" value="F:DNA-binding transcription factor activity"/>
    <property type="evidence" value="ECO:0007669"/>
    <property type="project" value="InterPro"/>
</dbReference>
<dbReference type="PROSITE" id="PS01124">
    <property type="entry name" value="HTH_ARAC_FAMILY_2"/>
    <property type="match status" value="1"/>
</dbReference>
<protein>
    <submittedName>
        <fullName evidence="5">Transcriptional regulator, AraC family</fullName>
    </submittedName>
</protein>
<keyword evidence="6" id="KW-1185">Reference proteome</keyword>
<evidence type="ECO:0000256" key="2">
    <source>
        <dbReference type="ARBA" id="ARBA00023125"/>
    </source>
</evidence>
<dbReference type="SUPFAM" id="SSF46689">
    <property type="entry name" value="Homeodomain-like"/>
    <property type="match status" value="2"/>
</dbReference>
<feature type="domain" description="HTH araC/xylS-type" evidence="4">
    <location>
        <begin position="180"/>
        <end position="277"/>
    </location>
</feature>
<dbReference type="Proteomes" id="UP000236745">
    <property type="component" value="Unassembled WGS sequence"/>
</dbReference>
<dbReference type="InterPro" id="IPR037923">
    <property type="entry name" value="HTH-like"/>
</dbReference>
<dbReference type="PANTHER" id="PTHR46796:SF2">
    <property type="entry name" value="TRANSCRIPTIONAL REGULATORY PROTEIN"/>
    <property type="match status" value="1"/>
</dbReference>
<keyword evidence="2" id="KW-0238">DNA-binding</keyword>
<dbReference type="SUPFAM" id="SSF51215">
    <property type="entry name" value="Regulatory protein AraC"/>
    <property type="match status" value="1"/>
</dbReference>
<evidence type="ECO:0000259" key="4">
    <source>
        <dbReference type="PROSITE" id="PS01124"/>
    </source>
</evidence>
<dbReference type="RefSeq" id="WP_104004179.1">
    <property type="nucleotide sequence ID" value="NZ_FNVQ01000003.1"/>
</dbReference>
<dbReference type="InterPro" id="IPR050204">
    <property type="entry name" value="AraC_XylS_family_regulators"/>
</dbReference>
<keyword evidence="3" id="KW-0804">Transcription</keyword>
<dbReference type="SMART" id="SM00342">
    <property type="entry name" value="HTH_ARAC"/>
    <property type="match status" value="1"/>
</dbReference>
<evidence type="ECO:0000256" key="3">
    <source>
        <dbReference type="ARBA" id="ARBA00023163"/>
    </source>
</evidence>
<dbReference type="PANTHER" id="PTHR46796">
    <property type="entry name" value="HTH-TYPE TRANSCRIPTIONAL ACTIVATOR RHAS-RELATED"/>
    <property type="match status" value="1"/>
</dbReference>
<dbReference type="GO" id="GO:0043565">
    <property type="term" value="F:sequence-specific DNA binding"/>
    <property type="evidence" value="ECO:0007669"/>
    <property type="project" value="InterPro"/>
</dbReference>
<evidence type="ECO:0000313" key="5">
    <source>
        <dbReference type="EMBL" id="SEG70192.1"/>
    </source>
</evidence>
<dbReference type="OrthoDB" id="9809338at2"/>
<keyword evidence="1" id="KW-0805">Transcription regulation</keyword>